<evidence type="ECO:0000256" key="2">
    <source>
        <dbReference type="ARBA" id="ARBA00006607"/>
    </source>
</evidence>
<dbReference type="SUPFAM" id="SSF54849">
    <property type="entry name" value="GroEL-intermediate domain like"/>
    <property type="match status" value="1"/>
</dbReference>
<dbReference type="InterPro" id="IPR027413">
    <property type="entry name" value="GROEL-like_equatorial_sf"/>
</dbReference>
<keyword evidence="7 13" id="KW-1133">Transmembrane helix</keyword>
<dbReference type="Pfam" id="PF03348">
    <property type="entry name" value="Serinc"/>
    <property type="match status" value="2"/>
</dbReference>
<protein>
    <recommendedName>
        <fullName evidence="14">PIR2-like helical domain-containing protein</fullName>
    </recommendedName>
</protein>
<accession>A0AAD1Z4I6</accession>
<organism evidence="15 16">
    <name type="scientific">Fraxinus pennsylvanica</name>
    <dbReference type="NCBI Taxonomy" id="56036"/>
    <lineage>
        <taxon>Eukaryota</taxon>
        <taxon>Viridiplantae</taxon>
        <taxon>Streptophyta</taxon>
        <taxon>Embryophyta</taxon>
        <taxon>Tracheophyta</taxon>
        <taxon>Spermatophyta</taxon>
        <taxon>Magnoliopsida</taxon>
        <taxon>eudicotyledons</taxon>
        <taxon>Gunneridae</taxon>
        <taxon>Pentapetalae</taxon>
        <taxon>asterids</taxon>
        <taxon>lamiids</taxon>
        <taxon>Lamiales</taxon>
        <taxon>Oleaceae</taxon>
        <taxon>Oleeae</taxon>
        <taxon>Fraxinus</taxon>
    </lineage>
</organism>
<keyword evidence="16" id="KW-1185">Reference proteome</keyword>
<comment type="similarity">
    <text evidence="2 11">Belongs to the chaperonin (HSP60) family.</text>
</comment>
<feature type="transmembrane region" description="Helical" evidence="13">
    <location>
        <begin position="745"/>
        <end position="765"/>
    </location>
</feature>
<comment type="subcellular location">
    <subcellularLocation>
        <location evidence="1">Membrane</location>
        <topology evidence="1">Multi-pass membrane protein</topology>
    </subcellularLocation>
</comment>
<reference evidence="15" key="1">
    <citation type="submission" date="2023-05" db="EMBL/GenBank/DDBJ databases">
        <authorList>
            <person name="Huff M."/>
        </authorList>
    </citation>
    <scope>NUCLEOTIDE SEQUENCE</scope>
</reference>
<feature type="transmembrane region" description="Helical" evidence="13">
    <location>
        <begin position="965"/>
        <end position="984"/>
    </location>
</feature>
<dbReference type="Gene3D" id="3.50.7.10">
    <property type="entry name" value="GroEL"/>
    <property type="match status" value="1"/>
</dbReference>
<evidence type="ECO:0000256" key="4">
    <source>
        <dbReference type="ARBA" id="ARBA00022692"/>
    </source>
</evidence>
<dbReference type="HAMAP" id="MF_00600">
    <property type="entry name" value="CH60"/>
    <property type="match status" value="1"/>
</dbReference>
<feature type="compositionally biased region" description="Low complexity" evidence="12">
    <location>
        <begin position="1034"/>
        <end position="1048"/>
    </location>
</feature>
<evidence type="ECO:0000256" key="13">
    <source>
        <dbReference type="SAM" id="Phobius"/>
    </source>
</evidence>
<feature type="transmembrane region" description="Helical" evidence="13">
    <location>
        <begin position="786"/>
        <end position="808"/>
    </location>
</feature>
<keyword evidence="9" id="KW-0143">Chaperone</keyword>
<evidence type="ECO:0000256" key="1">
    <source>
        <dbReference type="ARBA" id="ARBA00004141"/>
    </source>
</evidence>
<feature type="transmembrane region" description="Helical" evidence="13">
    <location>
        <begin position="721"/>
        <end position="739"/>
    </location>
</feature>
<keyword evidence="5" id="KW-0547">Nucleotide-binding</keyword>
<dbReference type="NCBIfam" id="NF009488">
    <property type="entry name" value="PRK12850.1"/>
    <property type="match status" value="1"/>
</dbReference>
<evidence type="ECO:0000256" key="5">
    <source>
        <dbReference type="ARBA" id="ARBA00022741"/>
    </source>
</evidence>
<dbReference type="NCBIfam" id="TIGR02348">
    <property type="entry name" value="GroEL"/>
    <property type="match status" value="1"/>
</dbReference>
<dbReference type="FunFam" id="3.50.7.10:FF:000001">
    <property type="entry name" value="60 kDa chaperonin"/>
    <property type="match status" value="1"/>
</dbReference>
<evidence type="ECO:0000259" key="14">
    <source>
        <dbReference type="Pfam" id="PF20235"/>
    </source>
</evidence>
<dbReference type="SUPFAM" id="SSF52029">
    <property type="entry name" value="GroEL apical domain-like"/>
    <property type="match status" value="1"/>
</dbReference>
<dbReference type="NCBIfam" id="NF000592">
    <property type="entry name" value="PRK00013.1"/>
    <property type="match status" value="1"/>
</dbReference>
<keyword evidence="4 13" id="KW-0812">Transmembrane</keyword>
<dbReference type="InterPro" id="IPR002423">
    <property type="entry name" value="Cpn60/GroEL/TCP-1"/>
</dbReference>
<dbReference type="InterPro" id="IPR027410">
    <property type="entry name" value="TCP-1-like_intermed_sf"/>
</dbReference>
<feature type="transmembrane region" description="Helical" evidence="13">
    <location>
        <begin position="842"/>
        <end position="861"/>
    </location>
</feature>
<dbReference type="PANTHER" id="PTHR45633">
    <property type="entry name" value="60 KDA HEAT SHOCK PROTEIN, MITOCHONDRIAL"/>
    <property type="match status" value="1"/>
</dbReference>
<evidence type="ECO:0000256" key="7">
    <source>
        <dbReference type="ARBA" id="ARBA00022989"/>
    </source>
</evidence>
<dbReference type="GO" id="GO:0005524">
    <property type="term" value="F:ATP binding"/>
    <property type="evidence" value="ECO:0007669"/>
    <property type="project" value="UniProtKB-KW"/>
</dbReference>
<gene>
    <name evidence="15" type="ORF">FPE_LOCUS10188</name>
</gene>
<dbReference type="GO" id="GO:0140662">
    <property type="term" value="F:ATP-dependent protein folding chaperone"/>
    <property type="evidence" value="ECO:0007669"/>
    <property type="project" value="InterPro"/>
</dbReference>
<dbReference type="Pfam" id="PF20235">
    <property type="entry name" value="PIR2-like_helical"/>
    <property type="match status" value="1"/>
</dbReference>
<feature type="transmembrane region" description="Helical" evidence="13">
    <location>
        <begin position="924"/>
        <end position="945"/>
    </location>
</feature>
<dbReference type="Pfam" id="PF00118">
    <property type="entry name" value="Cpn60_TCP1"/>
    <property type="match status" value="1"/>
</dbReference>
<evidence type="ECO:0000256" key="10">
    <source>
        <dbReference type="ARBA" id="ARBA00025467"/>
    </source>
</evidence>
<dbReference type="PROSITE" id="PS00296">
    <property type="entry name" value="CHAPERONINS_CPN60"/>
    <property type="match status" value="1"/>
</dbReference>
<evidence type="ECO:0000256" key="8">
    <source>
        <dbReference type="ARBA" id="ARBA00023136"/>
    </source>
</evidence>
<dbReference type="NCBIfam" id="NF009489">
    <property type="entry name" value="PRK12851.1"/>
    <property type="match status" value="1"/>
</dbReference>
<evidence type="ECO:0000313" key="15">
    <source>
        <dbReference type="EMBL" id="CAI9762758.1"/>
    </source>
</evidence>
<evidence type="ECO:0000313" key="16">
    <source>
        <dbReference type="Proteomes" id="UP000834106"/>
    </source>
</evidence>
<evidence type="ECO:0000256" key="11">
    <source>
        <dbReference type="RuleBase" id="RU000418"/>
    </source>
</evidence>
<dbReference type="InterPro" id="IPR046527">
    <property type="entry name" value="PIR2-like_helical"/>
</dbReference>
<dbReference type="InterPro" id="IPR018370">
    <property type="entry name" value="Chaperonin_Cpn60_CS"/>
</dbReference>
<dbReference type="NCBIfam" id="NF009487">
    <property type="entry name" value="PRK12849.1"/>
    <property type="match status" value="1"/>
</dbReference>
<feature type="transmembrane region" description="Helical" evidence="13">
    <location>
        <begin position="680"/>
        <end position="700"/>
    </location>
</feature>
<comment type="function">
    <text evidence="10">Implicated in mitochondrial protein import and macromolecular assembly. May facilitate the correct folding of imported proteins. May also prevent misfolding and promote the refolding and proper assembly of unfolded polypeptides generated under stress conditions in the mitochondrial matrix.</text>
</comment>
<dbReference type="EMBL" id="OU503041">
    <property type="protein sequence ID" value="CAI9762758.1"/>
    <property type="molecule type" value="Genomic_DNA"/>
</dbReference>
<evidence type="ECO:0000256" key="3">
    <source>
        <dbReference type="ARBA" id="ARBA00006665"/>
    </source>
</evidence>
<dbReference type="AlphaFoldDB" id="A0AAD1Z4I6"/>
<feature type="transmembrane region" description="Helical" evidence="13">
    <location>
        <begin position="881"/>
        <end position="904"/>
    </location>
</feature>
<sequence length="1191" mass="131314">MYRFAANLASKARVARNSSQQIGSRLGWSRNYAAKDIRFGVEARALMLKGVEELAEAVKVTMGPKGRNVVIEQSWGAPKVTKDGVTVAKSIEFKDKVKNIGASLVKQVANATNDVAGDGTTCATVLTRAIFTEGCKSVAAGMNSMDLRRGISMAVDAVVTNLKSRARMISTSEEIAQVGTISANGEREIGELIAKAMERVGKEGVITIQDGKTLFNELEVVEGMKLDRGYISPYFITNQKNQKCELDDPFILIHEKKISNLNAIVKVLELALKRQRPLVIVAEDVESDALATLILNKLRAGIKVCAIKAPGFGENRKANLQDLAALTGGQVITEELGLNLENVELDMLGSCKKVTISKDDTVILDGAGEKKAIEERCEQIRSTIELSTSDYDKEKLQERLAKLSGGVAVLKIGGASEAEVSEKKDRVTDALNATKAAVEEGIVPGGGVAILYASKELDKLPTANFDQKIGVQIIQNALRTPVHTIAANAGVEGAVVVGKLLEQDNPDLGYDAAKGEYVDMVKAGIIDPLKVIRTALTDAASVSSLMTTTEAIVVEQPKDEKSAPEMGVCATLESLAAPETRKKRMGEHGGMDEPNIVEIKLSDTEAAQWEELSELSVRKSVQCSIEKKKSLRARYYYGMVFLITDLIAWLFRDYGEKASPLLHYTKACGTEEGDCFHTMGVLRVSLGCFIFFFVMFLTTFNTRKLYETCNAWHSGWWGLKFLILMISLAIPFFIPSYYIQIYGELARVGAGVFLILQLISVIEFITWWNNYWMPDDRNKSSCSLGLFMSTLFYIVSVCGLVVMYMLYASKPSCTLNIFFITWTVILLVVMLVISLHSKVNRGLLSSGIMASYIVFLCWTAIRSEPASENCSPQKQENAHGGWTTVIGFLIAICAIVIATFSTGIDSQTFQFRKDEVQLEDDIPYKYGFFHVVFSLGAMYFAMLFISWNLESSTRKWSIDVGWASTWVKIVNEWFAATIYLWKLISPVVRQNKIMNHEVSMEENNPAATLSPPPTPPSIAYFIFGSSNDSDRIGSSDSPTPSTTTETSTCSTCSRQFLKLTVILWPSGFNQSPSSRLPIMYIIPARGLVLSDLDAIFKSAIKKIIASGYSEEIATKAVLRSSLCYGCEDTASNIVDNTLAFLRSGLDVDYSREHCFEDLQQMEKYILAELVCLLKEVRLFQHRGRNVVLVDM</sequence>
<dbReference type="Gene3D" id="1.10.560.10">
    <property type="entry name" value="GroEL-like equatorial domain"/>
    <property type="match status" value="1"/>
</dbReference>
<name>A0AAD1Z4I6_9LAMI</name>
<dbReference type="InterPro" id="IPR005016">
    <property type="entry name" value="TDE1/TMS"/>
</dbReference>
<dbReference type="Proteomes" id="UP000834106">
    <property type="component" value="Chromosome 6"/>
</dbReference>
<dbReference type="PRINTS" id="PR00298">
    <property type="entry name" value="CHAPERONIN60"/>
</dbReference>
<feature type="region of interest" description="Disordered" evidence="12">
    <location>
        <begin position="1029"/>
        <end position="1048"/>
    </location>
</feature>
<keyword evidence="6" id="KW-0067">ATP-binding</keyword>
<evidence type="ECO:0000256" key="6">
    <source>
        <dbReference type="ARBA" id="ARBA00022840"/>
    </source>
</evidence>
<dbReference type="FunFam" id="1.10.560.10:FF:000001">
    <property type="entry name" value="60 kDa chaperonin"/>
    <property type="match status" value="1"/>
</dbReference>
<feature type="transmembrane region" description="Helical" evidence="13">
    <location>
        <begin position="814"/>
        <end position="835"/>
    </location>
</feature>
<comment type="similarity">
    <text evidence="3">Belongs to the TDE1 family.</text>
</comment>
<dbReference type="GO" id="GO:0016020">
    <property type="term" value="C:membrane"/>
    <property type="evidence" value="ECO:0007669"/>
    <property type="project" value="UniProtKB-SubCell"/>
</dbReference>
<proteinExistence type="inferred from homology"/>
<dbReference type="InterPro" id="IPR027409">
    <property type="entry name" value="GroEL-like_apical_dom_sf"/>
</dbReference>
<dbReference type="InterPro" id="IPR001844">
    <property type="entry name" value="Cpn60/GroEL"/>
</dbReference>
<evidence type="ECO:0000256" key="12">
    <source>
        <dbReference type="SAM" id="MobiDB-lite"/>
    </source>
</evidence>
<dbReference type="CDD" id="cd03344">
    <property type="entry name" value="GroEL"/>
    <property type="match status" value="1"/>
</dbReference>
<dbReference type="GO" id="GO:0042026">
    <property type="term" value="P:protein refolding"/>
    <property type="evidence" value="ECO:0007669"/>
    <property type="project" value="InterPro"/>
</dbReference>
<evidence type="ECO:0000256" key="9">
    <source>
        <dbReference type="ARBA" id="ARBA00023186"/>
    </source>
</evidence>
<dbReference type="Gene3D" id="3.30.260.10">
    <property type="entry name" value="TCP-1-like chaperonin intermediate domain"/>
    <property type="match status" value="1"/>
</dbReference>
<dbReference type="SUPFAM" id="SSF48592">
    <property type="entry name" value="GroEL equatorial domain-like"/>
    <property type="match status" value="1"/>
</dbReference>
<keyword evidence="8 13" id="KW-0472">Membrane</keyword>
<feature type="domain" description="PIR2-like helical" evidence="14">
    <location>
        <begin position="1091"/>
        <end position="1177"/>
    </location>
</feature>